<dbReference type="AlphaFoldDB" id="A0A2G4SRU5"/>
<sequence>MDKENNSSEVNNIDVSKNLQTVNSSEKELPSSISNAATATVIANTSNTVNTASPITPIPTVTATATTVTDTNTTTYSTSNTSPVTEYIDQDFLKLTRIYEKRIHQSNTGLNFHRIMSRVQPNEKQDANVPKDLQQSISKLERETDTEIQELLEYKSRQELTVQQVLDNLDKDIQRSEAELKQQYHALIDLENKLKGVNRQYELEDTIDQELQALTGSIKSLAGTFQTADNPFLRISNIVFGQIIFLPSAHFGKSVNVINQLFLEADKPEWKILLDKQMAKCYEKEIGCSEEVIQEFKGLFLKAGLVCQSKPQDDLIRDCITKAYRLRRFAVVRYPGFLDRARAHYEGKMKKPRSIESSKGQSSWVQEGIRKFKKLTENRHSVHE</sequence>
<gene>
    <name evidence="2" type="ORF">RHIMIDRAFT_238942</name>
</gene>
<name>A0A2G4SRU5_RHIZD</name>
<proteinExistence type="predicted"/>
<feature type="coiled-coil region" evidence="1">
    <location>
        <begin position="137"/>
        <end position="200"/>
    </location>
</feature>
<keyword evidence="1" id="KW-0175">Coiled coil</keyword>
<evidence type="ECO:0000313" key="3">
    <source>
        <dbReference type="Proteomes" id="UP000242254"/>
    </source>
</evidence>
<dbReference type="EMBL" id="KZ303852">
    <property type="protein sequence ID" value="PHZ11507.1"/>
    <property type="molecule type" value="Genomic_DNA"/>
</dbReference>
<evidence type="ECO:0000256" key="1">
    <source>
        <dbReference type="SAM" id="Coils"/>
    </source>
</evidence>
<keyword evidence="3" id="KW-1185">Reference proteome</keyword>
<accession>A0A2G4SRU5</accession>
<evidence type="ECO:0000313" key="2">
    <source>
        <dbReference type="EMBL" id="PHZ11507.1"/>
    </source>
</evidence>
<protein>
    <submittedName>
        <fullName evidence="2">Uncharacterized protein</fullName>
    </submittedName>
</protein>
<dbReference type="GeneID" id="35440056"/>
<dbReference type="Proteomes" id="UP000242254">
    <property type="component" value="Unassembled WGS sequence"/>
</dbReference>
<dbReference type="RefSeq" id="XP_023465215.1">
    <property type="nucleotide sequence ID" value="XM_023609066.1"/>
</dbReference>
<reference evidence="2 3" key="1">
    <citation type="journal article" date="2016" name="Proc. Natl. Acad. Sci. U.S.A.">
        <title>Lipid metabolic changes in an early divergent fungus govern the establishment of a mutualistic symbiosis with endobacteria.</title>
        <authorList>
            <person name="Lastovetsky O.A."/>
            <person name="Gaspar M.L."/>
            <person name="Mondo S.J."/>
            <person name="LaButti K.M."/>
            <person name="Sandor L."/>
            <person name="Grigoriev I.V."/>
            <person name="Henry S.A."/>
            <person name="Pawlowska T.E."/>
        </authorList>
    </citation>
    <scope>NUCLEOTIDE SEQUENCE [LARGE SCALE GENOMIC DNA]</scope>
    <source>
        <strain evidence="2 3">ATCC 52813</strain>
    </source>
</reference>
<organism evidence="2 3">
    <name type="scientific">Rhizopus microsporus ATCC 52813</name>
    <dbReference type="NCBI Taxonomy" id="1340429"/>
    <lineage>
        <taxon>Eukaryota</taxon>
        <taxon>Fungi</taxon>
        <taxon>Fungi incertae sedis</taxon>
        <taxon>Mucoromycota</taxon>
        <taxon>Mucoromycotina</taxon>
        <taxon>Mucoromycetes</taxon>
        <taxon>Mucorales</taxon>
        <taxon>Mucorineae</taxon>
        <taxon>Rhizopodaceae</taxon>
        <taxon>Rhizopus</taxon>
    </lineage>
</organism>